<dbReference type="EMBL" id="JRNR01000063">
    <property type="protein sequence ID" value="KGF49056.1"/>
    <property type="molecule type" value="Genomic_DNA"/>
</dbReference>
<name>A0A096AQS4_9BACT</name>
<dbReference type="RefSeq" id="WP_036883395.1">
    <property type="nucleotide sequence ID" value="NZ_JRNR01000063.1"/>
</dbReference>
<organism evidence="2 3">
    <name type="scientific">Prevotella disiens DNF00882</name>
    <dbReference type="NCBI Taxonomy" id="1401075"/>
    <lineage>
        <taxon>Bacteria</taxon>
        <taxon>Pseudomonadati</taxon>
        <taxon>Bacteroidota</taxon>
        <taxon>Bacteroidia</taxon>
        <taxon>Bacteroidales</taxon>
        <taxon>Prevotellaceae</taxon>
        <taxon>Prevotella</taxon>
    </lineage>
</organism>
<evidence type="ECO:0000313" key="3">
    <source>
        <dbReference type="Proteomes" id="UP000029538"/>
    </source>
</evidence>
<evidence type="ECO:0000313" key="2">
    <source>
        <dbReference type="EMBL" id="KGF49056.1"/>
    </source>
</evidence>
<dbReference type="Proteomes" id="UP000029538">
    <property type="component" value="Unassembled WGS sequence"/>
</dbReference>
<proteinExistence type="predicted"/>
<reference evidence="2 3" key="1">
    <citation type="submission" date="2014-07" db="EMBL/GenBank/DDBJ databases">
        <authorList>
            <person name="McCorrison J."/>
            <person name="Sanka R."/>
            <person name="Torralba M."/>
            <person name="Gillis M."/>
            <person name="Haft D.H."/>
            <person name="Methe B."/>
            <person name="Sutton G."/>
            <person name="Nelson K.E."/>
        </authorList>
    </citation>
    <scope>NUCLEOTIDE SEQUENCE [LARGE SCALE GENOMIC DNA]</scope>
    <source>
        <strain evidence="2 3">DNF00882</strain>
    </source>
</reference>
<protein>
    <submittedName>
        <fullName evidence="2">Uncharacterized protein</fullName>
    </submittedName>
</protein>
<accession>A0A096AQS4</accession>
<dbReference type="Gene3D" id="3.40.50.450">
    <property type="match status" value="1"/>
</dbReference>
<sequence length="614" mass="70962">MAKLEGIIYKAFENFVVFRGYAPIELLAKVSKRPEAYQRFPNDEHKRDIVDFLKKGDFRYFPELVLAYRGADLQGLIEKLHGQNDIEFDASRYVEGLKVLKERVPAVGYRARHAQLNVEKATLLRVDGNHRLAPFEEDDIWWGEFITDTPPEGYSAEEQKQWLSQQIENFKSDIINLIVPFSVVISNNDVADKFEASIFNNINFKQLPLKQEKNIQNIYEFLRDSEELGTAHKLTMELISLVEAGHFRGLPFMDIHYKEQKDDKQVHSEQNAQENNEVYRTICLKLVELLITKQQEVTEKIEEINTSIEKNRDVLSDLEKTYKDLTTKLKGKTGEGGKKRFEETINNNKRVRESLEQSINILNNRVNTLTRFMEGATDLATIEISVQSLRTVYAKFGNKVGNISLFVALVYYHMYDNKVFEDFVNWVMRNGINNIPANDFLPSHKAYSLISLFERVYESSRKKIFISMQFGDLQSEMIYEKIVQTITKYNTVHDSDIEVSPIRIDREVSENLFEIPEAIKEAISSSSLIIADLSSHNVNVYHEIGMAMGAAQARGIPSSIILLYKTDSQFRDLDKIDVDHFVGFNIRGASQIRFTTYDELTTQLMKKLEKCFEP</sequence>
<dbReference type="AlphaFoldDB" id="A0A096AQS4"/>
<evidence type="ECO:0000256" key="1">
    <source>
        <dbReference type="SAM" id="Coils"/>
    </source>
</evidence>
<feature type="coiled-coil region" evidence="1">
    <location>
        <begin position="301"/>
        <end position="365"/>
    </location>
</feature>
<gene>
    <name evidence="2" type="ORF">HMPREF0654_06725</name>
</gene>
<comment type="caution">
    <text evidence="2">The sequence shown here is derived from an EMBL/GenBank/DDBJ whole genome shotgun (WGS) entry which is preliminary data.</text>
</comment>
<keyword evidence="1" id="KW-0175">Coiled coil</keyword>